<reference evidence="2 3" key="1">
    <citation type="journal article" date="2016" name="Proc. Natl. Acad. Sci. U.S.A.">
        <title>Comparative genomics of biotechnologically important yeasts.</title>
        <authorList>
            <person name="Riley R."/>
            <person name="Haridas S."/>
            <person name="Wolfe K.H."/>
            <person name="Lopes M.R."/>
            <person name="Hittinger C.T."/>
            <person name="Goeker M."/>
            <person name="Salamov A.A."/>
            <person name="Wisecaver J.H."/>
            <person name="Long T.M."/>
            <person name="Calvey C.H."/>
            <person name="Aerts A.L."/>
            <person name="Barry K.W."/>
            <person name="Choi C."/>
            <person name="Clum A."/>
            <person name="Coughlan A.Y."/>
            <person name="Deshpande S."/>
            <person name="Douglass A.P."/>
            <person name="Hanson S.J."/>
            <person name="Klenk H.-P."/>
            <person name="LaButti K.M."/>
            <person name="Lapidus A."/>
            <person name="Lindquist E.A."/>
            <person name="Lipzen A.M."/>
            <person name="Meier-Kolthoff J.P."/>
            <person name="Ohm R.A."/>
            <person name="Otillar R.P."/>
            <person name="Pangilinan J.L."/>
            <person name="Peng Y."/>
            <person name="Rokas A."/>
            <person name="Rosa C.A."/>
            <person name="Scheuner C."/>
            <person name="Sibirny A.A."/>
            <person name="Slot J.C."/>
            <person name="Stielow J.B."/>
            <person name="Sun H."/>
            <person name="Kurtzman C.P."/>
            <person name="Blackwell M."/>
            <person name="Grigoriev I.V."/>
            <person name="Jeffries T.W."/>
        </authorList>
    </citation>
    <scope>NUCLEOTIDE SEQUENCE [LARGE SCALE GENOMIC DNA]</scope>
    <source>
        <strain evidence="2 3">NRRL Y-2026</strain>
    </source>
</reference>
<keyword evidence="3" id="KW-1185">Reference proteome</keyword>
<evidence type="ECO:0000313" key="3">
    <source>
        <dbReference type="Proteomes" id="UP000094455"/>
    </source>
</evidence>
<sequence length="229" mass="26423">MNQDTESLYVFLHSRIEREVMQLKQKHGAAGFGEDATDDELLLTYNQLLRYARDIDSIRVKVYESKQLNAFNKKLHVTDRDIQNLLLDAEMRIDAMYRKAQAQKELERKHVANAAIGGDISDDVETIGRYQHDEFEGRESIESLKSRLLSTRHDQLDQVESTELQNNYHDSIQQELIDSLPSMVSSLKDQALQFQEMIKQDAVILKEATQNFETSHGRFDNGDWGSGFI</sequence>
<organism evidence="2 3">
    <name type="scientific">Pichia membranifaciens NRRL Y-2026</name>
    <dbReference type="NCBI Taxonomy" id="763406"/>
    <lineage>
        <taxon>Eukaryota</taxon>
        <taxon>Fungi</taxon>
        <taxon>Dikarya</taxon>
        <taxon>Ascomycota</taxon>
        <taxon>Saccharomycotina</taxon>
        <taxon>Pichiomycetes</taxon>
        <taxon>Pichiales</taxon>
        <taxon>Pichiaceae</taxon>
        <taxon>Pichia</taxon>
    </lineage>
</organism>
<proteinExistence type="predicted"/>
<gene>
    <name evidence="2" type="ORF">PICMEDRAFT_74006</name>
</gene>
<protein>
    <recommendedName>
        <fullName evidence="1">WDR72-like alpha-solenoid domain-containing protein</fullName>
    </recommendedName>
</protein>
<dbReference type="GeneID" id="30181333"/>
<evidence type="ECO:0000313" key="2">
    <source>
        <dbReference type="EMBL" id="ODQ45235.1"/>
    </source>
</evidence>
<dbReference type="RefSeq" id="XP_019016348.1">
    <property type="nucleotide sequence ID" value="XM_019164646.1"/>
</dbReference>
<evidence type="ECO:0000259" key="1">
    <source>
        <dbReference type="Pfam" id="PF23123"/>
    </source>
</evidence>
<dbReference type="InterPro" id="IPR057848">
    <property type="entry name" value="WDR72_alpha-sol"/>
</dbReference>
<dbReference type="Proteomes" id="UP000094455">
    <property type="component" value="Unassembled WGS sequence"/>
</dbReference>
<dbReference type="AlphaFoldDB" id="A0A1E3NGF8"/>
<dbReference type="Pfam" id="PF23123">
    <property type="entry name" value="WDR72_alpha-sol"/>
    <property type="match status" value="1"/>
</dbReference>
<dbReference type="OrthoDB" id="4008582at2759"/>
<accession>A0A1E3NGF8</accession>
<name>A0A1E3NGF8_9ASCO</name>
<feature type="domain" description="WDR72-like alpha-solenoid" evidence="1">
    <location>
        <begin position="134"/>
        <end position="215"/>
    </location>
</feature>
<dbReference type="STRING" id="763406.A0A1E3NGF8"/>
<dbReference type="EMBL" id="KV454005">
    <property type="protein sequence ID" value="ODQ45235.1"/>
    <property type="molecule type" value="Genomic_DNA"/>
</dbReference>